<sequence>MAAKYFINYYEENSKCHEFDFKIFRDNILIQLSPNKIPISLSNSIEETVFQFRNVIVSNMGLNPFFYKDHHCTSQYKNFCQLLIETQNGVQNKNQAAQLTLLVHFSKSLIELKTMWDNFFDIISSLNITSEEFIFKKDLEVLFKKINLNRNINEKICQVVMSLTGVKELIFDFNLLSLNFFKMYSSALNGFAGVNNVFVGIKSIERFVSELPDKFTEDQKNNILKINFTRLVIHETCHIVLRKALNNFNASSPELIRKEMEVESSTIIEAGVLAEKAFFVERIDWILSSRMSQFDLNYCIEFLNNLLNATDQLPQFDFIQSGCVLNTRKLIYMAIDFDDDYEEIE</sequence>
<reference evidence="1 2" key="1">
    <citation type="journal article" date="2018" name="Sci. Rep.">
        <title>Genomic signatures of local adaptation to the degree of environmental predictability in rotifers.</title>
        <authorList>
            <person name="Franch-Gras L."/>
            <person name="Hahn C."/>
            <person name="Garcia-Roger E.M."/>
            <person name="Carmona M.J."/>
            <person name="Serra M."/>
            <person name="Gomez A."/>
        </authorList>
    </citation>
    <scope>NUCLEOTIDE SEQUENCE [LARGE SCALE GENOMIC DNA]</scope>
    <source>
        <strain evidence="1">HYR1</strain>
    </source>
</reference>
<keyword evidence="2" id="KW-1185">Reference proteome</keyword>
<name>A0A3M7P1E8_BRAPC</name>
<gene>
    <name evidence="1" type="ORF">BpHYR1_006137</name>
</gene>
<comment type="caution">
    <text evidence="1">The sequence shown here is derived from an EMBL/GenBank/DDBJ whole genome shotgun (WGS) entry which is preliminary data.</text>
</comment>
<evidence type="ECO:0000313" key="1">
    <source>
        <dbReference type="EMBL" id="RMZ92955.1"/>
    </source>
</evidence>
<dbReference type="AlphaFoldDB" id="A0A3M7P1E8"/>
<dbReference type="OrthoDB" id="10044090at2759"/>
<proteinExistence type="predicted"/>
<dbReference type="Proteomes" id="UP000276133">
    <property type="component" value="Unassembled WGS sequence"/>
</dbReference>
<organism evidence="1 2">
    <name type="scientific">Brachionus plicatilis</name>
    <name type="common">Marine rotifer</name>
    <name type="synonym">Brachionus muelleri</name>
    <dbReference type="NCBI Taxonomy" id="10195"/>
    <lineage>
        <taxon>Eukaryota</taxon>
        <taxon>Metazoa</taxon>
        <taxon>Spiralia</taxon>
        <taxon>Gnathifera</taxon>
        <taxon>Rotifera</taxon>
        <taxon>Eurotatoria</taxon>
        <taxon>Monogononta</taxon>
        <taxon>Pseudotrocha</taxon>
        <taxon>Ploima</taxon>
        <taxon>Brachionidae</taxon>
        <taxon>Brachionus</taxon>
    </lineage>
</organism>
<protein>
    <submittedName>
        <fullName evidence="1">Uncharacterized protein</fullName>
    </submittedName>
</protein>
<dbReference type="EMBL" id="REGN01014173">
    <property type="protein sequence ID" value="RMZ92955.1"/>
    <property type="molecule type" value="Genomic_DNA"/>
</dbReference>
<accession>A0A3M7P1E8</accession>
<evidence type="ECO:0000313" key="2">
    <source>
        <dbReference type="Proteomes" id="UP000276133"/>
    </source>
</evidence>